<feature type="domain" description="VWFA" evidence="6">
    <location>
        <begin position="82"/>
        <end position="252"/>
    </location>
</feature>
<organism evidence="7 8">
    <name type="scientific">Campylobacter geochelonis</name>
    <dbReference type="NCBI Taxonomy" id="1780362"/>
    <lineage>
        <taxon>Bacteria</taxon>
        <taxon>Pseudomonadati</taxon>
        <taxon>Campylobacterota</taxon>
        <taxon>Epsilonproteobacteria</taxon>
        <taxon>Campylobacterales</taxon>
        <taxon>Campylobacteraceae</taxon>
        <taxon>Campylobacter</taxon>
    </lineage>
</organism>
<dbReference type="OrthoDB" id="6206554at2"/>
<dbReference type="PANTHER" id="PTHR22550">
    <property type="entry name" value="SPORE GERMINATION PROTEIN"/>
    <property type="match status" value="1"/>
</dbReference>
<evidence type="ECO:0000256" key="2">
    <source>
        <dbReference type="ARBA" id="ARBA00022692"/>
    </source>
</evidence>
<dbReference type="InterPro" id="IPR002035">
    <property type="entry name" value="VWF_A"/>
</dbReference>
<evidence type="ECO:0000313" key="8">
    <source>
        <dbReference type="Proteomes" id="UP000069632"/>
    </source>
</evidence>
<dbReference type="AlphaFoldDB" id="A0A128ERH8"/>
<dbReference type="PROSITE" id="PS50234">
    <property type="entry name" value="VWFA"/>
    <property type="match status" value="1"/>
</dbReference>
<dbReference type="Proteomes" id="UP000069632">
    <property type="component" value="Unassembled WGS sequence"/>
</dbReference>
<sequence>MLSFEYPFAFLLLLVYLVCAKFCKAKNPSFYFSNIDMLEKAAKKANVALNLVKFIIAFLLITALASPVKKDEISFVDDKGYEIALMLDVSGSMERGDKFSAVKNIVKDFIAKRTHDKIGLSVFADFAYVAIPLTYDKNSIKRLLDRVDVGIAGTQKTALYEALFLTANLFKDSTAKDKIIILPTDGMDNAGSIPLDVAIKTAQKYGIKVYTIGVGVPGDFNPAVLAKIAKDTGGEYFSSNSFKGLEEIYSKIDKLEKSDIRADKYIKKTYYFHYFALFAGVFMVVYFFMINRKRYV</sequence>
<gene>
    <name evidence="7" type="ORF">ERS672216_00663</name>
</gene>
<keyword evidence="8" id="KW-1185">Reference proteome</keyword>
<feature type="transmembrane region" description="Helical" evidence="5">
    <location>
        <begin position="49"/>
        <end position="68"/>
    </location>
</feature>
<evidence type="ECO:0000256" key="1">
    <source>
        <dbReference type="ARBA" id="ARBA00022475"/>
    </source>
</evidence>
<reference evidence="7 8" key="1">
    <citation type="submission" date="2016-02" db="EMBL/GenBank/DDBJ databases">
        <authorList>
            <consortium name="Pathogen Informatics"/>
        </authorList>
    </citation>
    <scope>NUCLEOTIDE SEQUENCE [LARGE SCALE GENOMIC DNA]</scope>
    <source>
        <strain evidence="7 8">RC20</strain>
    </source>
</reference>
<dbReference type="SMART" id="SM00327">
    <property type="entry name" value="VWA"/>
    <property type="match status" value="1"/>
</dbReference>
<dbReference type="PANTHER" id="PTHR22550:SF5">
    <property type="entry name" value="LEUCINE ZIPPER PROTEIN 4"/>
    <property type="match status" value="1"/>
</dbReference>
<evidence type="ECO:0000256" key="3">
    <source>
        <dbReference type="ARBA" id="ARBA00022989"/>
    </source>
</evidence>
<evidence type="ECO:0000256" key="4">
    <source>
        <dbReference type="ARBA" id="ARBA00023136"/>
    </source>
</evidence>
<keyword evidence="2 5" id="KW-0812">Transmembrane</keyword>
<proteinExistence type="predicted"/>
<keyword evidence="4 5" id="KW-0472">Membrane</keyword>
<evidence type="ECO:0000259" key="6">
    <source>
        <dbReference type="PROSITE" id="PS50234"/>
    </source>
</evidence>
<evidence type="ECO:0000256" key="5">
    <source>
        <dbReference type="SAM" id="Phobius"/>
    </source>
</evidence>
<name>A0A128ERH8_9BACT</name>
<feature type="transmembrane region" description="Helical" evidence="5">
    <location>
        <begin position="271"/>
        <end position="290"/>
    </location>
</feature>
<dbReference type="InterPro" id="IPR036465">
    <property type="entry name" value="vWFA_dom_sf"/>
</dbReference>
<dbReference type="SUPFAM" id="SSF53300">
    <property type="entry name" value="vWA-like"/>
    <property type="match status" value="1"/>
</dbReference>
<keyword evidence="3 5" id="KW-1133">Transmembrane helix</keyword>
<accession>A0A128ERH8</accession>
<keyword evidence="1" id="KW-1003">Cell membrane</keyword>
<dbReference type="Gene3D" id="3.40.50.410">
    <property type="entry name" value="von Willebrand factor, type A domain"/>
    <property type="match status" value="1"/>
</dbReference>
<dbReference type="Pfam" id="PF00092">
    <property type="entry name" value="VWA"/>
    <property type="match status" value="1"/>
</dbReference>
<evidence type="ECO:0000313" key="7">
    <source>
        <dbReference type="EMBL" id="CZE46999.1"/>
    </source>
</evidence>
<dbReference type="InterPro" id="IPR050768">
    <property type="entry name" value="UPF0353/GerABKA_families"/>
</dbReference>
<dbReference type="EMBL" id="FIZP01000002">
    <property type="protein sequence ID" value="CZE46999.1"/>
    <property type="molecule type" value="Genomic_DNA"/>
</dbReference>
<dbReference type="RefSeq" id="WP_075494778.1">
    <property type="nucleotide sequence ID" value="NZ_CP053844.1"/>
</dbReference>
<protein>
    <submittedName>
        <fullName evidence="7">Mg-chelatase subunit ChlD</fullName>
    </submittedName>
</protein>